<dbReference type="AlphaFoldDB" id="A0A182Q8J9"/>
<keyword evidence="2" id="KW-1133">Transmembrane helix</keyword>
<reference evidence="3" key="2">
    <citation type="submission" date="2020-05" db="UniProtKB">
        <authorList>
            <consortium name="EnsemblMetazoa"/>
        </authorList>
    </citation>
    <scope>IDENTIFICATION</scope>
    <source>
        <strain evidence="3">FAR1</strain>
    </source>
</reference>
<protein>
    <submittedName>
        <fullName evidence="3">Uncharacterized protein</fullName>
    </submittedName>
</protein>
<evidence type="ECO:0000256" key="1">
    <source>
        <dbReference type="SAM" id="MobiDB-lite"/>
    </source>
</evidence>
<sequence>MSLRDCEMYERTSMISSKTELWLVWQLSASPPDVWLLPGSRQRALALLVLGATRSSGWPRVVRSCSTASVAVGCSSTDRPPTTTSSSSSSSSDSNPFAIGLLLTMIFGFGTATGPGGAVFVRTGFRSRLAAVLPSSPLPPPPLPFTADLRNLVIFVREAMRGRGVETGDACREEK</sequence>
<evidence type="ECO:0000256" key="2">
    <source>
        <dbReference type="SAM" id="Phobius"/>
    </source>
</evidence>
<keyword evidence="2" id="KW-0472">Membrane</keyword>
<evidence type="ECO:0000313" key="4">
    <source>
        <dbReference type="Proteomes" id="UP000075886"/>
    </source>
</evidence>
<dbReference type="EMBL" id="AXCN02001229">
    <property type="status" value="NOT_ANNOTATED_CDS"/>
    <property type="molecule type" value="Genomic_DNA"/>
</dbReference>
<organism evidence="3 4">
    <name type="scientific">Anopheles farauti</name>
    <dbReference type="NCBI Taxonomy" id="69004"/>
    <lineage>
        <taxon>Eukaryota</taxon>
        <taxon>Metazoa</taxon>
        <taxon>Ecdysozoa</taxon>
        <taxon>Arthropoda</taxon>
        <taxon>Hexapoda</taxon>
        <taxon>Insecta</taxon>
        <taxon>Pterygota</taxon>
        <taxon>Neoptera</taxon>
        <taxon>Endopterygota</taxon>
        <taxon>Diptera</taxon>
        <taxon>Nematocera</taxon>
        <taxon>Culicoidea</taxon>
        <taxon>Culicidae</taxon>
        <taxon>Anophelinae</taxon>
        <taxon>Anopheles</taxon>
    </lineage>
</organism>
<dbReference type="Proteomes" id="UP000075886">
    <property type="component" value="Unassembled WGS sequence"/>
</dbReference>
<keyword evidence="2" id="KW-0812">Transmembrane</keyword>
<name>A0A182Q8J9_9DIPT</name>
<proteinExistence type="predicted"/>
<keyword evidence="4" id="KW-1185">Reference proteome</keyword>
<dbReference type="EnsemblMetazoa" id="AFAF005209-RA">
    <property type="protein sequence ID" value="AFAF005209-PA"/>
    <property type="gene ID" value="AFAF005209"/>
</dbReference>
<feature type="transmembrane region" description="Helical" evidence="2">
    <location>
        <begin position="97"/>
        <end position="121"/>
    </location>
</feature>
<dbReference type="VEuPathDB" id="VectorBase:AFAF005209"/>
<accession>A0A182Q8J9</accession>
<reference evidence="4" key="1">
    <citation type="submission" date="2014-01" db="EMBL/GenBank/DDBJ databases">
        <title>The Genome Sequence of Anopheles farauti FAR1 (V2).</title>
        <authorList>
            <consortium name="The Broad Institute Genomics Platform"/>
            <person name="Neafsey D.E."/>
            <person name="Besansky N."/>
            <person name="Howell P."/>
            <person name="Walton C."/>
            <person name="Young S.K."/>
            <person name="Zeng Q."/>
            <person name="Gargeya S."/>
            <person name="Fitzgerald M."/>
            <person name="Haas B."/>
            <person name="Abouelleil A."/>
            <person name="Allen A.W."/>
            <person name="Alvarado L."/>
            <person name="Arachchi H.M."/>
            <person name="Berlin A.M."/>
            <person name="Chapman S.B."/>
            <person name="Gainer-Dewar J."/>
            <person name="Goldberg J."/>
            <person name="Griggs A."/>
            <person name="Gujja S."/>
            <person name="Hansen M."/>
            <person name="Howarth C."/>
            <person name="Imamovic A."/>
            <person name="Ireland A."/>
            <person name="Larimer J."/>
            <person name="McCowan C."/>
            <person name="Murphy C."/>
            <person name="Pearson M."/>
            <person name="Poon T.W."/>
            <person name="Priest M."/>
            <person name="Roberts A."/>
            <person name="Saif S."/>
            <person name="Shea T."/>
            <person name="Sisk P."/>
            <person name="Sykes S."/>
            <person name="Wortman J."/>
            <person name="Nusbaum C."/>
            <person name="Birren B."/>
        </authorList>
    </citation>
    <scope>NUCLEOTIDE SEQUENCE [LARGE SCALE GENOMIC DNA]</scope>
    <source>
        <strain evidence="4">FAR1</strain>
    </source>
</reference>
<evidence type="ECO:0000313" key="3">
    <source>
        <dbReference type="EnsemblMetazoa" id="AFAF005209-PA"/>
    </source>
</evidence>
<feature type="compositionally biased region" description="Low complexity" evidence="1">
    <location>
        <begin position="75"/>
        <end position="94"/>
    </location>
</feature>
<feature type="region of interest" description="Disordered" evidence="1">
    <location>
        <begin position="73"/>
        <end position="94"/>
    </location>
</feature>